<evidence type="ECO:0000256" key="1">
    <source>
        <dbReference type="SAM" id="MobiDB-lite"/>
    </source>
</evidence>
<dbReference type="OrthoDB" id="9997739at2759"/>
<dbReference type="AlphaFoldDB" id="A0A6A5YT59"/>
<dbReference type="InterPro" id="IPR011333">
    <property type="entry name" value="SKP1/BTB/POZ_sf"/>
</dbReference>
<accession>A0A6A5YT59</accession>
<keyword evidence="4" id="KW-1185">Reference proteome</keyword>
<protein>
    <recommendedName>
        <fullName evidence="2">BTB domain-containing protein</fullName>
    </recommendedName>
</protein>
<name>A0A6A5YT59_9PLEO</name>
<dbReference type="Gene3D" id="3.30.710.10">
    <property type="entry name" value="Potassium Channel Kv1.1, Chain A"/>
    <property type="match status" value="1"/>
</dbReference>
<evidence type="ECO:0000313" key="4">
    <source>
        <dbReference type="Proteomes" id="UP000799770"/>
    </source>
</evidence>
<evidence type="ECO:0000259" key="2">
    <source>
        <dbReference type="PROSITE" id="PS50097"/>
    </source>
</evidence>
<dbReference type="EMBL" id="ML977338">
    <property type="protein sequence ID" value="KAF2110335.1"/>
    <property type="molecule type" value="Genomic_DNA"/>
</dbReference>
<organism evidence="3 4">
    <name type="scientific">Lophiotrema nucula</name>
    <dbReference type="NCBI Taxonomy" id="690887"/>
    <lineage>
        <taxon>Eukaryota</taxon>
        <taxon>Fungi</taxon>
        <taxon>Dikarya</taxon>
        <taxon>Ascomycota</taxon>
        <taxon>Pezizomycotina</taxon>
        <taxon>Dothideomycetes</taxon>
        <taxon>Pleosporomycetidae</taxon>
        <taxon>Pleosporales</taxon>
        <taxon>Lophiotremataceae</taxon>
        <taxon>Lophiotrema</taxon>
    </lineage>
</organism>
<gene>
    <name evidence="3" type="ORF">BDV96DRAFT_650980</name>
</gene>
<dbReference type="PROSITE" id="PS50097">
    <property type="entry name" value="BTB"/>
    <property type="match status" value="1"/>
</dbReference>
<reference evidence="3" key="1">
    <citation type="journal article" date="2020" name="Stud. Mycol.">
        <title>101 Dothideomycetes genomes: a test case for predicting lifestyles and emergence of pathogens.</title>
        <authorList>
            <person name="Haridas S."/>
            <person name="Albert R."/>
            <person name="Binder M."/>
            <person name="Bloem J."/>
            <person name="Labutti K."/>
            <person name="Salamov A."/>
            <person name="Andreopoulos B."/>
            <person name="Baker S."/>
            <person name="Barry K."/>
            <person name="Bills G."/>
            <person name="Bluhm B."/>
            <person name="Cannon C."/>
            <person name="Castanera R."/>
            <person name="Culley D."/>
            <person name="Daum C."/>
            <person name="Ezra D."/>
            <person name="Gonzalez J."/>
            <person name="Henrissat B."/>
            <person name="Kuo A."/>
            <person name="Liang C."/>
            <person name="Lipzen A."/>
            <person name="Lutzoni F."/>
            <person name="Magnuson J."/>
            <person name="Mondo S."/>
            <person name="Nolan M."/>
            <person name="Ohm R."/>
            <person name="Pangilinan J."/>
            <person name="Park H.-J."/>
            <person name="Ramirez L."/>
            <person name="Alfaro M."/>
            <person name="Sun H."/>
            <person name="Tritt A."/>
            <person name="Yoshinaga Y."/>
            <person name="Zwiers L.-H."/>
            <person name="Turgeon B."/>
            <person name="Goodwin S."/>
            <person name="Spatafora J."/>
            <person name="Crous P."/>
            <person name="Grigoriev I."/>
        </authorList>
    </citation>
    <scope>NUCLEOTIDE SEQUENCE</scope>
    <source>
        <strain evidence="3">CBS 627.86</strain>
    </source>
</reference>
<proteinExistence type="predicted"/>
<feature type="domain" description="BTB" evidence="2">
    <location>
        <begin position="12"/>
        <end position="81"/>
    </location>
</feature>
<sequence length="252" mass="27686">MEPSLADKLQSPLVTFRLGAAGMPVIIHSGVIADLSDLLRALIDRSVNDGTQKVIRIPEVAQDDFLRLCEFAYSAEYTVPTYEIDEDDNEEEGVNDEGGDSKNTDNGSEEKMDSSNSGPRIPSIMPTLVAHARMYRLAAKYLIEPLGEEALASIHHTCVDLFEHGTEKPGDVVELIRIAYEDPTAPEGTAGGGRNMTRLQWYVVLIAATLSNAKALDESLEFRRILEKGGEFVVSFWQCSRSLDEVRKAAGL</sequence>
<dbReference type="Proteomes" id="UP000799770">
    <property type="component" value="Unassembled WGS sequence"/>
</dbReference>
<feature type="region of interest" description="Disordered" evidence="1">
    <location>
        <begin position="81"/>
        <end position="122"/>
    </location>
</feature>
<evidence type="ECO:0000313" key="3">
    <source>
        <dbReference type="EMBL" id="KAF2110335.1"/>
    </source>
</evidence>
<feature type="compositionally biased region" description="Basic and acidic residues" evidence="1">
    <location>
        <begin position="99"/>
        <end position="113"/>
    </location>
</feature>
<feature type="compositionally biased region" description="Acidic residues" evidence="1">
    <location>
        <begin position="83"/>
        <end position="98"/>
    </location>
</feature>
<dbReference type="InterPro" id="IPR000210">
    <property type="entry name" value="BTB/POZ_dom"/>
</dbReference>